<dbReference type="FunFam" id="3.80.10.10:FF:000055">
    <property type="entry name" value="Protein phosphatase 1 regulatory subunit 7"/>
    <property type="match status" value="1"/>
</dbReference>
<dbReference type="PANTHER" id="PTHR45973">
    <property type="entry name" value="PROTEIN PHOSPHATASE 1 REGULATORY SUBUNIT SDS22-RELATED"/>
    <property type="match status" value="1"/>
</dbReference>
<proteinExistence type="inferred from homology"/>
<dbReference type="SMART" id="SM00365">
    <property type="entry name" value="LRR_SD22"/>
    <property type="match status" value="9"/>
</dbReference>
<dbReference type="SMART" id="SM00446">
    <property type="entry name" value="LRRcap"/>
    <property type="match status" value="1"/>
</dbReference>
<evidence type="ECO:0000313" key="8">
    <source>
        <dbReference type="EMBL" id="TFY60684.1"/>
    </source>
</evidence>
<feature type="compositionally biased region" description="Acidic residues" evidence="6">
    <location>
        <begin position="49"/>
        <end position="59"/>
    </location>
</feature>
<evidence type="ECO:0000259" key="7">
    <source>
        <dbReference type="SMART" id="SM00446"/>
    </source>
</evidence>
<comment type="similarity">
    <text evidence="5">Belongs to the SDS22 family.</text>
</comment>
<dbReference type="EMBL" id="SEKV01000242">
    <property type="protein sequence ID" value="TFY60684.1"/>
    <property type="molecule type" value="Genomic_DNA"/>
</dbReference>
<protein>
    <recommendedName>
        <fullName evidence="7">U2A'/phosphoprotein 32 family A C-terminal domain-containing protein</fullName>
    </recommendedName>
</protein>
<evidence type="ECO:0000313" key="9">
    <source>
        <dbReference type="Proteomes" id="UP000298390"/>
    </source>
</evidence>
<dbReference type="SMART" id="SM00369">
    <property type="entry name" value="LRR_TYP"/>
    <property type="match status" value="7"/>
</dbReference>
<accession>A0A4Y9YDT0</accession>
<evidence type="ECO:0000256" key="6">
    <source>
        <dbReference type="SAM" id="MobiDB-lite"/>
    </source>
</evidence>
<dbReference type="STRING" id="34475.A0A4Y9YDT0"/>
<name>A0A4Y9YDT0_9APHY</name>
<dbReference type="Proteomes" id="UP000298390">
    <property type="component" value="Unassembled WGS sequence"/>
</dbReference>
<dbReference type="InterPro" id="IPR003603">
    <property type="entry name" value="U2A'_phosphoprotein32A_C"/>
</dbReference>
<reference evidence="8 9" key="1">
    <citation type="submission" date="2019-01" db="EMBL/GenBank/DDBJ databases">
        <title>Genome sequencing of the rare red list fungi Fomitopsis rosea.</title>
        <authorList>
            <person name="Buettner E."/>
            <person name="Kellner H."/>
        </authorList>
    </citation>
    <scope>NUCLEOTIDE SEQUENCE [LARGE SCALE GENOMIC DNA]</scope>
    <source>
        <strain evidence="8 9">DSM 105464</strain>
    </source>
</reference>
<sequence length="366" mass="41237">MTDLNAATEKKVAVEGTATQATVKAPPEKNARIATVTLPTAEDGHTSGEDEGVEEQADVDDSEILEDLPDDTEEIELIHSRLNSISRLGLQRFGRHLRKLCLRQNYISQLDPEVIQTLVELEELDMYDNKIKSVDDSLSALKKLSVLDLSFNLLRDVPESIQYLASLEKVFFVQNKISHISGLDRIGQTLRSLELGGNRLRKIENLDSLFALEELWLGKNKIATLEGLAGLKNLRILSIQSNRITKLEGLEGLENLEEFYISHNGILRLEGLEKNTKLRTLDIGNNFVEALENVSHLSNLEELWMNDNKVDSLDALEPQLKHISTLETIYLEGNPVQKKEGTSYRRKVILALPQVKQLDATYVKQF</sequence>
<keyword evidence="3" id="KW-0677">Repeat</keyword>
<dbReference type="InterPro" id="IPR003591">
    <property type="entry name" value="Leu-rich_rpt_typical-subtyp"/>
</dbReference>
<evidence type="ECO:0000256" key="2">
    <source>
        <dbReference type="ARBA" id="ARBA00022614"/>
    </source>
</evidence>
<dbReference type="InterPro" id="IPR025875">
    <property type="entry name" value="Leu-rich_rpt_4"/>
</dbReference>
<comment type="caution">
    <text evidence="8">The sequence shown here is derived from an EMBL/GenBank/DDBJ whole genome shotgun (WGS) entry which is preliminary data.</text>
</comment>
<dbReference type="PANTHER" id="PTHR45973:SF23">
    <property type="entry name" value="PROTEIN PHOSPHATASE 1 REGULATORY SUBUNIT 7"/>
    <property type="match status" value="1"/>
</dbReference>
<dbReference type="Gene3D" id="3.80.10.10">
    <property type="entry name" value="Ribonuclease Inhibitor"/>
    <property type="match status" value="2"/>
</dbReference>
<evidence type="ECO:0000256" key="4">
    <source>
        <dbReference type="ARBA" id="ARBA00023242"/>
    </source>
</evidence>
<evidence type="ECO:0000256" key="1">
    <source>
        <dbReference type="ARBA" id="ARBA00004123"/>
    </source>
</evidence>
<comment type="subcellular location">
    <subcellularLocation>
        <location evidence="1">Nucleus</location>
    </subcellularLocation>
</comment>
<evidence type="ECO:0000256" key="3">
    <source>
        <dbReference type="ARBA" id="ARBA00022737"/>
    </source>
</evidence>
<dbReference type="Pfam" id="PF13855">
    <property type="entry name" value="LRR_8"/>
    <property type="match status" value="1"/>
</dbReference>
<evidence type="ECO:0000256" key="5">
    <source>
        <dbReference type="ARBA" id="ARBA00023460"/>
    </source>
</evidence>
<keyword evidence="2" id="KW-0433">Leucine-rich repeat</keyword>
<feature type="domain" description="U2A'/phosphoprotein 32 family A C-terminal" evidence="7">
    <location>
        <begin position="341"/>
        <end position="359"/>
    </location>
</feature>
<dbReference type="AlphaFoldDB" id="A0A4Y9YDT0"/>
<gene>
    <name evidence="8" type="ORF">EVJ58_g4988</name>
</gene>
<dbReference type="InterPro" id="IPR050576">
    <property type="entry name" value="Cilia_flagella_integrity"/>
</dbReference>
<feature type="region of interest" description="Disordered" evidence="6">
    <location>
        <begin position="18"/>
        <end position="59"/>
    </location>
</feature>
<dbReference type="PROSITE" id="PS51450">
    <property type="entry name" value="LRR"/>
    <property type="match status" value="8"/>
</dbReference>
<dbReference type="InterPro" id="IPR032675">
    <property type="entry name" value="LRR_dom_sf"/>
</dbReference>
<dbReference type="SUPFAM" id="SSF52058">
    <property type="entry name" value="L domain-like"/>
    <property type="match status" value="1"/>
</dbReference>
<dbReference type="InterPro" id="IPR001611">
    <property type="entry name" value="Leu-rich_rpt"/>
</dbReference>
<organism evidence="8 9">
    <name type="scientific">Rhodofomes roseus</name>
    <dbReference type="NCBI Taxonomy" id="34475"/>
    <lineage>
        <taxon>Eukaryota</taxon>
        <taxon>Fungi</taxon>
        <taxon>Dikarya</taxon>
        <taxon>Basidiomycota</taxon>
        <taxon>Agaricomycotina</taxon>
        <taxon>Agaricomycetes</taxon>
        <taxon>Polyporales</taxon>
        <taxon>Rhodofomes</taxon>
    </lineage>
</organism>
<keyword evidence="4" id="KW-0539">Nucleus</keyword>
<dbReference type="Pfam" id="PF12799">
    <property type="entry name" value="LRR_4"/>
    <property type="match status" value="1"/>
</dbReference>
<dbReference type="GO" id="GO:0005634">
    <property type="term" value="C:nucleus"/>
    <property type="evidence" value="ECO:0007669"/>
    <property type="project" value="UniProtKB-SubCell"/>
</dbReference>
<dbReference type="Pfam" id="PF14580">
    <property type="entry name" value="LRR_9"/>
    <property type="match status" value="1"/>
</dbReference>